<feature type="transmembrane region" description="Helical" evidence="7">
    <location>
        <begin position="404"/>
        <end position="422"/>
    </location>
</feature>
<feature type="transmembrane region" description="Helical" evidence="7">
    <location>
        <begin position="158"/>
        <end position="179"/>
    </location>
</feature>
<dbReference type="InterPro" id="IPR053791">
    <property type="entry name" value="MFS_Tri12-like"/>
</dbReference>
<feature type="transmembrane region" description="Helical" evidence="7">
    <location>
        <begin position="372"/>
        <end position="397"/>
    </location>
</feature>
<comment type="subcellular location">
    <subcellularLocation>
        <location evidence="1">Membrane</location>
        <topology evidence="1">Multi-pass membrane protein</topology>
    </subcellularLocation>
</comment>
<dbReference type="InterPro" id="IPR010573">
    <property type="entry name" value="MFS_Str1/Tri12-like"/>
</dbReference>
<dbReference type="PANTHER" id="PTHR23501:SF109">
    <property type="entry name" value="MAJOR FACILITATOR SUPERFAMILY (MFS) PROFILE DOMAIN-CONTAINING PROTEIN-RELATED"/>
    <property type="match status" value="1"/>
</dbReference>
<feature type="domain" description="Major facilitator superfamily (MFS) profile" evidence="8">
    <location>
        <begin position="69"/>
        <end position="576"/>
    </location>
</feature>
<evidence type="ECO:0000313" key="9">
    <source>
        <dbReference type="EMBL" id="KAJ2906561.1"/>
    </source>
</evidence>
<dbReference type="AlphaFoldDB" id="A0AAD5RXM2"/>
<feature type="region of interest" description="Disordered" evidence="6">
    <location>
        <begin position="1"/>
        <end position="37"/>
    </location>
</feature>
<dbReference type="InterPro" id="IPR036259">
    <property type="entry name" value="MFS_trans_sf"/>
</dbReference>
<keyword evidence="4 7" id="KW-1133">Transmembrane helix</keyword>
<gene>
    <name evidence="9" type="ORF">MKZ38_001204</name>
</gene>
<dbReference type="PANTHER" id="PTHR23501">
    <property type="entry name" value="MAJOR FACILITATOR SUPERFAMILY"/>
    <property type="match status" value="1"/>
</dbReference>
<dbReference type="InterPro" id="IPR020846">
    <property type="entry name" value="MFS_dom"/>
</dbReference>
<protein>
    <submittedName>
        <fullName evidence="9">Trichothecene efflux pump</fullName>
    </submittedName>
</protein>
<feature type="transmembrane region" description="Helical" evidence="7">
    <location>
        <begin position="330"/>
        <end position="352"/>
    </location>
</feature>
<evidence type="ECO:0000256" key="3">
    <source>
        <dbReference type="ARBA" id="ARBA00022692"/>
    </source>
</evidence>
<feature type="transmembrane region" description="Helical" evidence="7">
    <location>
        <begin position="552"/>
        <end position="571"/>
    </location>
</feature>
<comment type="caution">
    <text evidence="9">The sequence shown here is derived from an EMBL/GenBank/DDBJ whole genome shotgun (WGS) entry which is preliminary data.</text>
</comment>
<feature type="compositionally biased region" description="Basic and acidic residues" evidence="6">
    <location>
        <begin position="12"/>
        <end position="25"/>
    </location>
</feature>
<organism evidence="9 10">
    <name type="scientific">Zalerion maritima</name>
    <dbReference type="NCBI Taxonomy" id="339359"/>
    <lineage>
        <taxon>Eukaryota</taxon>
        <taxon>Fungi</taxon>
        <taxon>Dikarya</taxon>
        <taxon>Ascomycota</taxon>
        <taxon>Pezizomycotina</taxon>
        <taxon>Sordariomycetes</taxon>
        <taxon>Lulworthiomycetidae</taxon>
        <taxon>Lulworthiales</taxon>
        <taxon>Lulworthiaceae</taxon>
        <taxon>Zalerion</taxon>
    </lineage>
</organism>
<accession>A0AAD5RXM2</accession>
<dbReference type="Pfam" id="PF06609">
    <property type="entry name" value="TRI12"/>
    <property type="match status" value="1"/>
</dbReference>
<dbReference type="CDD" id="cd06179">
    <property type="entry name" value="MFS_TRI12_like"/>
    <property type="match status" value="1"/>
</dbReference>
<feature type="transmembrane region" description="Helical" evidence="7">
    <location>
        <begin position="264"/>
        <end position="286"/>
    </location>
</feature>
<dbReference type="InterPro" id="IPR005829">
    <property type="entry name" value="Sugar_transporter_CS"/>
</dbReference>
<feature type="transmembrane region" description="Helical" evidence="7">
    <location>
        <begin position="191"/>
        <end position="210"/>
    </location>
</feature>
<keyword evidence="3 7" id="KW-0812">Transmembrane</keyword>
<evidence type="ECO:0000313" key="10">
    <source>
        <dbReference type="Proteomes" id="UP001201980"/>
    </source>
</evidence>
<dbReference type="PROSITE" id="PS00216">
    <property type="entry name" value="SUGAR_TRANSPORT_1"/>
    <property type="match status" value="1"/>
</dbReference>
<dbReference type="GO" id="GO:0005886">
    <property type="term" value="C:plasma membrane"/>
    <property type="evidence" value="ECO:0007669"/>
    <property type="project" value="TreeGrafter"/>
</dbReference>
<evidence type="ECO:0000256" key="7">
    <source>
        <dbReference type="SAM" id="Phobius"/>
    </source>
</evidence>
<evidence type="ECO:0000256" key="5">
    <source>
        <dbReference type="ARBA" id="ARBA00023136"/>
    </source>
</evidence>
<evidence type="ECO:0000259" key="8">
    <source>
        <dbReference type="PROSITE" id="PS50850"/>
    </source>
</evidence>
<evidence type="ECO:0000256" key="2">
    <source>
        <dbReference type="ARBA" id="ARBA00022448"/>
    </source>
</evidence>
<evidence type="ECO:0000256" key="6">
    <source>
        <dbReference type="SAM" id="MobiDB-lite"/>
    </source>
</evidence>
<keyword evidence="5 7" id="KW-0472">Membrane</keyword>
<evidence type="ECO:0000256" key="4">
    <source>
        <dbReference type="ARBA" id="ARBA00022989"/>
    </source>
</evidence>
<name>A0AAD5RXM2_9PEZI</name>
<keyword evidence="2" id="KW-0813">Transport</keyword>
<dbReference type="Proteomes" id="UP001201980">
    <property type="component" value="Unassembled WGS sequence"/>
</dbReference>
<dbReference type="EMBL" id="JAKWBI020000012">
    <property type="protein sequence ID" value="KAJ2906561.1"/>
    <property type="molecule type" value="Genomic_DNA"/>
</dbReference>
<sequence>MSSDGHSVNNEPKLEAPRSNHVEEKSSDDEGVQQTGADGTVNYVDKHAIGGDLEGMPKGYYRSPQFIGTVVAQCFASIAAYLGWVLPANTLSLINADLGNSPNINWVATVWTLGSCIGFLLVGRLSDIFGRKWMVLSTSFLGLIGCIIGSAAQNVEMLIGANVCNGLAAAGQLSFGIVLGELVPNKMRGPIVSIVFLSSLPFAVFGPIVARTFIETTANKWRWSYFLGDIINFIAIVLYYFLYHPPTYDQLHLHGKTRRQAVKELDWIGMFLFIAGCVLFLVGLSWGGSLYAWDSAHVLSTLLIGFATLASFVVYEAYFCKTQPLMPPRLFRNIGFVAIVLVATIGSMIYYSLTVLWPTIIGSIYTTDSTEIGWQSSVVGGGVLLGQAAAGVCLSYVPKVKIQTITASLIAAAFITSMISLSPDRHDATLAIGVIACTAIGFVENITFPGVTLVWEPQDIGLATGVLGSIRALGGAIAQSLYVTVLTNKLNDYLPENVIPAATEAGLPESSIEALFAGITAGDFSTVKGMTPEIAAAVGSAVRTSYVDAFKMVFYTTVPFSAILIIAACFVPNMEKYLTKNVAKRLQDQNLDKEEEKKIEKV</sequence>
<feature type="transmembrane region" description="Helical" evidence="7">
    <location>
        <begin position="66"/>
        <end position="84"/>
    </location>
</feature>
<dbReference type="Gene3D" id="1.20.1250.20">
    <property type="entry name" value="MFS general substrate transporter like domains"/>
    <property type="match status" value="1"/>
</dbReference>
<feature type="transmembrane region" description="Helical" evidence="7">
    <location>
        <begin position="134"/>
        <end position="152"/>
    </location>
</feature>
<reference evidence="9" key="1">
    <citation type="submission" date="2022-07" db="EMBL/GenBank/DDBJ databases">
        <title>Draft genome sequence of Zalerion maritima ATCC 34329, a (micro)plastics degrading marine fungus.</title>
        <authorList>
            <person name="Paco A."/>
            <person name="Goncalves M.F.M."/>
            <person name="Rocha-Santos T.A.P."/>
            <person name="Alves A."/>
        </authorList>
    </citation>
    <scope>NUCLEOTIDE SEQUENCE</scope>
    <source>
        <strain evidence="9">ATCC 34329</strain>
    </source>
</reference>
<feature type="transmembrane region" description="Helical" evidence="7">
    <location>
        <begin position="104"/>
        <end position="122"/>
    </location>
</feature>
<feature type="transmembrane region" description="Helical" evidence="7">
    <location>
        <begin position="222"/>
        <end position="243"/>
    </location>
</feature>
<dbReference type="GO" id="GO:0022857">
    <property type="term" value="F:transmembrane transporter activity"/>
    <property type="evidence" value="ECO:0007669"/>
    <property type="project" value="InterPro"/>
</dbReference>
<evidence type="ECO:0000256" key="1">
    <source>
        <dbReference type="ARBA" id="ARBA00004141"/>
    </source>
</evidence>
<feature type="transmembrane region" description="Helical" evidence="7">
    <location>
        <begin position="298"/>
        <end position="318"/>
    </location>
</feature>
<dbReference type="PROSITE" id="PS50850">
    <property type="entry name" value="MFS"/>
    <property type="match status" value="1"/>
</dbReference>
<feature type="transmembrane region" description="Helical" evidence="7">
    <location>
        <begin position="460"/>
        <end position="482"/>
    </location>
</feature>
<feature type="compositionally biased region" description="Polar residues" evidence="6">
    <location>
        <begin position="1"/>
        <end position="10"/>
    </location>
</feature>
<keyword evidence="10" id="KW-1185">Reference proteome</keyword>
<feature type="transmembrane region" description="Helical" evidence="7">
    <location>
        <begin position="428"/>
        <end position="448"/>
    </location>
</feature>
<proteinExistence type="predicted"/>
<dbReference type="SUPFAM" id="SSF103473">
    <property type="entry name" value="MFS general substrate transporter"/>
    <property type="match status" value="1"/>
</dbReference>